<protein>
    <submittedName>
        <fullName evidence="1">Uncharacterized protein</fullName>
    </submittedName>
</protein>
<reference evidence="1 2" key="1">
    <citation type="submission" date="2023-11" db="EMBL/GenBank/DDBJ databases">
        <authorList>
            <person name="Cook R."/>
            <person name="Crisci M."/>
            <person name="Pye H."/>
            <person name="Adriaenssens E."/>
            <person name="Santini J."/>
        </authorList>
    </citation>
    <scope>NUCLEOTIDE SEQUENCE [LARGE SCALE GENOMIC DNA]</scope>
    <source>
        <strain evidence="1">Lak_Megaphage_RVC_JS4_GC31</strain>
    </source>
</reference>
<proteinExistence type="predicted"/>
<keyword evidence="2" id="KW-1185">Reference proteome</keyword>
<name>A0ABZ0Z4I6_9CAUD</name>
<accession>A0ABZ0Z4I6</accession>
<evidence type="ECO:0000313" key="2">
    <source>
        <dbReference type="Proteomes" id="UP001349343"/>
    </source>
</evidence>
<dbReference type="Proteomes" id="UP001349343">
    <property type="component" value="Segment"/>
</dbReference>
<evidence type="ECO:0000313" key="1">
    <source>
        <dbReference type="EMBL" id="WQJ53127.1"/>
    </source>
</evidence>
<dbReference type="EMBL" id="OR769222">
    <property type="protein sequence ID" value="WQJ53127.1"/>
    <property type="molecule type" value="Genomic_DNA"/>
</dbReference>
<organism evidence="1 2">
    <name type="scientific">phage Lak_Megaphage_RVC_JS4_GC31</name>
    <dbReference type="NCBI Taxonomy" id="3109228"/>
    <lineage>
        <taxon>Viruses</taxon>
        <taxon>Duplodnaviria</taxon>
        <taxon>Heunggongvirae</taxon>
        <taxon>Uroviricota</taxon>
        <taxon>Caudoviricetes</taxon>
        <taxon>Caudoviricetes code 15 clade</taxon>
    </lineage>
</organism>
<sequence length="80" mass="9238">MVKVDSYNRDTVLYTKFYDSHNLTIRTFSCDYVVTVYELDSDDNITINGVTYDSITAACNQLNKSFYTIKKLSTKNNETN</sequence>